<dbReference type="Pfam" id="PF08263">
    <property type="entry name" value="LRRNT_2"/>
    <property type="match status" value="1"/>
</dbReference>
<comment type="caution">
    <text evidence="13">The sequence shown here is derived from an EMBL/GenBank/DDBJ whole genome shotgun (WGS) entry which is preliminary data.</text>
</comment>
<keyword evidence="4" id="KW-0677">Repeat</keyword>
<dbReference type="EMBL" id="SDMP01000010">
    <property type="protein sequence ID" value="RYR33423.1"/>
    <property type="molecule type" value="Genomic_DNA"/>
</dbReference>
<keyword evidence="11" id="KW-0732">Signal</keyword>
<sequence length="673" mass="74917">MAHERKHYCFIFFFLFLLSIVFAPLSRADNDTQILLRFKNSLSDAGALQNWDESINICSWTGLLCKDDKLHGLKLENMGLSGTIDIDILSELSILNSFSVINNNFEGPMPEFKKLERLRGLFLSNNKFSGQIHDDAFVGMRRLKRVFLAENEFSGHIPSSLAQLPRLLDVDLHGNRFDGTIPEFENSDFRVFDLSNNQLEGSIPKSLSNVDPSAFAGNKRLCGKPLSNPCSNNEQPTPQNDNKTNKHRTLIIIIIIVVIVVILVLILALFIIIKRRRKAKNPNQLVEAANASKPQSSVAVSSDEAKMATSMEARASIEPSISIETKSIDVAATEAEAATALLSIQSVEDGGGGHGGGGGGGEDFNFVREDREVFDLQYLLRASAEVLGSGSFGSTYKAMIHSGQVVVVKRFKNMNKLGKQEFFEHMRRLGRLTHPNVLPLVAFYYGKEEKLLVYDFVQNGSLASHLHGKRSLALDWPTRLKIIKGVARGLAYLYKEFPDQKLPHGHLKSSNVLLDHAYKPLLTEYQLVPAINKSHAQQFMAAFKSPEASQHDSPGDKTDVWCLGILILELLTGRFPADYVRHGKGASEELETWVKSIVSGEVIDKDMVGGSNGQGEMLKMLRVGMGCCEWNEGSRLEWKEALAMIEEVKEKDNMEDESSGFSEWDLSFYSETL</sequence>
<keyword evidence="5 9" id="KW-0547">Nucleotide-binding</keyword>
<evidence type="ECO:0000256" key="1">
    <source>
        <dbReference type="ARBA" id="ARBA00004370"/>
    </source>
</evidence>
<dbReference type="AlphaFoldDB" id="A0A445B412"/>
<dbReference type="InterPro" id="IPR017441">
    <property type="entry name" value="Protein_kinase_ATP_BS"/>
</dbReference>
<reference evidence="13 14" key="1">
    <citation type="submission" date="2019-01" db="EMBL/GenBank/DDBJ databases">
        <title>Sequencing of cultivated peanut Arachis hypogaea provides insights into genome evolution and oil improvement.</title>
        <authorList>
            <person name="Chen X."/>
        </authorList>
    </citation>
    <scope>NUCLEOTIDE SEQUENCE [LARGE SCALE GENOMIC DNA]</scope>
    <source>
        <strain evidence="14">cv. Fuhuasheng</strain>
        <tissue evidence="13">Leaves</tissue>
    </source>
</reference>
<comment type="subcellular location">
    <subcellularLocation>
        <location evidence="1">Membrane</location>
    </subcellularLocation>
</comment>
<dbReference type="SMR" id="A0A445B412"/>
<dbReference type="GO" id="GO:0004672">
    <property type="term" value="F:protein kinase activity"/>
    <property type="evidence" value="ECO:0007669"/>
    <property type="project" value="InterPro"/>
</dbReference>
<evidence type="ECO:0000256" key="10">
    <source>
        <dbReference type="SAM" id="Phobius"/>
    </source>
</evidence>
<dbReference type="OrthoDB" id="418615at2759"/>
<dbReference type="PROSITE" id="PS00107">
    <property type="entry name" value="PROTEIN_KINASE_ATP"/>
    <property type="match status" value="1"/>
</dbReference>
<dbReference type="Pfam" id="PF00069">
    <property type="entry name" value="Pkinase"/>
    <property type="match status" value="1"/>
</dbReference>
<dbReference type="PANTHER" id="PTHR48007">
    <property type="entry name" value="LEUCINE-RICH REPEAT RECEPTOR-LIKE PROTEIN KINASE PXC1"/>
    <property type="match status" value="1"/>
</dbReference>
<evidence type="ECO:0000256" key="8">
    <source>
        <dbReference type="ARBA" id="ARBA00023136"/>
    </source>
</evidence>
<dbReference type="InterPro" id="IPR000719">
    <property type="entry name" value="Prot_kinase_dom"/>
</dbReference>
<evidence type="ECO:0000256" key="2">
    <source>
        <dbReference type="ARBA" id="ARBA00022614"/>
    </source>
</evidence>
<evidence type="ECO:0000256" key="9">
    <source>
        <dbReference type="PROSITE-ProRule" id="PRU10141"/>
    </source>
</evidence>
<dbReference type="InterPro" id="IPR046959">
    <property type="entry name" value="PRK1-6/SRF4-like"/>
</dbReference>
<dbReference type="InterPro" id="IPR032675">
    <property type="entry name" value="LRR_dom_sf"/>
</dbReference>
<dbReference type="Pfam" id="PF13855">
    <property type="entry name" value="LRR_8"/>
    <property type="match status" value="1"/>
</dbReference>
<dbReference type="Pfam" id="PF00560">
    <property type="entry name" value="LRR_1"/>
    <property type="match status" value="1"/>
</dbReference>
<keyword evidence="8 10" id="KW-0472">Membrane</keyword>
<keyword evidence="2" id="KW-0433">Leucine-rich repeat</keyword>
<evidence type="ECO:0000256" key="3">
    <source>
        <dbReference type="ARBA" id="ARBA00022692"/>
    </source>
</evidence>
<dbReference type="Proteomes" id="UP000289738">
    <property type="component" value="Chromosome A10"/>
</dbReference>
<accession>A0A445B412</accession>
<dbReference type="GO" id="GO:0016020">
    <property type="term" value="C:membrane"/>
    <property type="evidence" value="ECO:0007669"/>
    <property type="project" value="UniProtKB-SubCell"/>
</dbReference>
<name>A0A445B412_ARAHY</name>
<feature type="domain" description="Protein kinase" evidence="12">
    <location>
        <begin position="381"/>
        <end position="673"/>
    </location>
</feature>
<keyword evidence="14" id="KW-1185">Reference proteome</keyword>
<feature type="signal peptide" evidence="11">
    <location>
        <begin position="1"/>
        <end position="28"/>
    </location>
</feature>
<evidence type="ECO:0000313" key="13">
    <source>
        <dbReference type="EMBL" id="RYR33423.1"/>
    </source>
</evidence>
<feature type="chain" id="PRO_5019395205" description="Protein kinase domain-containing protein" evidence="11">
    <location>
        <begin position="29"/>
        <end position="673"/>
    </location>
</feature>
<dbReference type="SUPFAM" id="SSF56112">
    <property type="entry name" value="Protein kinase-like (PK-like)"/>
    <property type="match status" value="1"/>
</dbReference>
<keyword evidence="7 10" id="KW-1133">Transmembrane helix</keyword>
<evidence type="ECO:0000259" key="12">
    <source>
        <dbReference type="PROSITE" id="PS50011"/>
    </source>
</evidence>
<dbReference type="Gene3D" id="3.30.200.20">
    <property type="entry name" value="Phosphorylase Kinase, domain 1"/>
    <property type="match status" value="1"/>
</dbReference>
<dbReference type="STRING" id="3818.A0A445B412"/>
<dbReference type="InterPro" id="IPR001611">
    <property type="entry name" value="Leu-rich_rpt"/>
</dbReference>
<feature type="transmembrane region" description="Helical" evidence="10">
    <location>
        <begin position="250"/>
        <end position="273"/>
    </location>
</feature>
<keyword evidence="3 10" id="KW-0812">Transmembrane</keyword>
<dbReference type="InterPro" id="IPR013210">
    <property type="entry name" value="LRR_N_plant-typ"/>
</dbReference>
<evidence type="ECO:0000256" key="6">
    <source>
        <dbReference type="ARBA" id="ARBA00022840"/>
    </source>
</evidence>
<evidence type="ECO:0000256" key="5">
    <source>
        <dbReference type="ARBA" id="ARBA00022741"/>
    </source>
</evidence>
<gene>
    <name evidence="13" type="ORF">Ahy_A10g048008</name>
</gene>
<evidence type="ECO:0000256" key="7">
    <source>
        <dbReference type="ARBA" id="ARBA00022989"/>
    </source>
</evidence>
<keyword evidence="6 9" id="KW-0067">ATP-binding</keyword>
<dbReference type="Gramene" id="arahy.Tifrunner.gnm2.ann2.Ah10g310200.1">
    <property type="protein sequence ID" value="arahy.Tifrunner.gnm2.ann2.Ah10g310200.1-CDS"/>
    <property type="gene ID" value="arahy.Tifrunner.gnm2.ann2.Ah10g310200"/>
</dbReference>
<dbReference type="GO" id="GO:0005524">
    <property type="term" value="F:ATP binding"/>
    <property type="evidence" value="ECO:0007669"/>
    <property type="project" value="UniProtKB-UniRule"/>
</dbReference>
<dbReference type="SUPFAM" id="SSF52058">
    <property type="entry name" value="L domain-like"/>
    <property type="match status" value="1"/>
</dbReference>
<feature type="binding site" evidence="9">
    <location>
        <position position="409"/>
    </location>
    <ligand>
        <name>ATP</name>
        <dbReference type="ChEBI" id="CHEBI:30616"/>
    </ligand>
</feature>
<organism evidence="13 14">
    <name type="scientific">Arachis hypogaea</name>
    <name type="common">Peanut</name>
    <dbReference type="NCBI Taxonomy" id="3818"/>
    <lineage>
        <taxon>Eukaryota</taxon>
        <taxon>Viridiplantae</taxon>
        <taxon>Streptophyta</taxon>
        <taxon>Embryophyta</taxon>
        <taxon>Tracheophyta</taxon>
        <taxon>Spermatophyta</taxon>
        <taxon>Magnoliopsida</taxon>
        <taxon>eudicotyledons</taxon>
        <taxon>Gunneridae</taxon>
        <taxon>Pentapetalae</taxon>
        <taxon>rosids</taxon>
        <taxon>fabids</taxon>
        <taxon>Fabales</taxon>
        <taxon>Fabaceae</taxon>
        <taxon>Papilionoideae</taxon>
        <taxon>50 kb inversion clade</taxon>
        <taxon>dalbergioids sensu lato</taxon>
        <taxon>Dalbergieae</taxon>
        <taxon>Pterocarpus clade</taxon>
        <taxon>Arachis</taxon>
    </lineage>
</organism>
<dbReference type="PROSITE" id="PS50011">
    <property type="entry name" value="PROTEIN_KINASE_DOM"/>
    <property type="match status" value="1"/>
</dbReference>
<evidence type="ECO:0000313" key="14">
    <source>
        <dbReference type="Proteomes" id="UP000289738"/>
    </source>
</evidence>
<dbReference type="PANTHER" id="PTHR48007:SF67">
    <property type="entry name" value="POLLEN RECEPTOR-LIKE KINASE 1"/>
    <property type="match status" value="1"/>
</dbReference>
<protein>
    <recommendedName>
        <fullName evidence="12">Protein kinase domain-containing protein</fullName>
    </recommendedName>
</protein>
<dbReference type="Gene3D" id="3.80.10.10">
    <property type="entry name" value="Ribonuclease Inhibitor"/>
    <property type="match status" value="2"/>
</dbReference>
<dbReference type="FunFam" id="3.30.200.20:FF:000307">
    <property type="entry name" value="pollen receptor-like kinase 1"/>
    <property type="match status" value="1"/>
</dbReference>
<evidence type="ECO:0000256" key="11">
    <source>
        <dbReference type="SAM" id="SignalP"/>
    </source>
</evidence>
<dbReference type="InterPro" id="IPR011009">
    <property type="entry name" value="Kinase-like_dom_sf"/>
</dbReference>
<evidence type="ECO:0000256" key="4">
    <source>
        <dbReference type="ARBA" id="ARBA00022737"/>
    </source>
</evidence>
<dbReference type="Gene3D" id="1.10.510.10">
    <property type="entry name" value="Transferase(Phosphotransferase) domain 1"/>
    <property type="match status" value="1"/>
</dbReference>
<proteinExistence type="predicted"/>